<name>A0ABV5NSF6_9ACTN</name>
<reference evidence="10 11" key="1">
    <citation type="submission" date="2024-09" db="EMBL/GenBank/DDBJ databases">
        <authorList>
            <person name="Sun Q."/>
            <person name="Mori K."/>
        </authorList>
    </citation>
    <scope>NUCLEOTIDE SEQUENCE [LARGE SCALE GENOMIC DNA]</scope>
    <source>
        <strain evidence="10 11">JCM 3324</strain>
    </source>
</reference>
<feature type="domain" description="L-arabinose isomerase C-terminal" evidence="8">
    <location>
        <begin position="313"/>
        <end position="456"/>
    </location>
</feature>
<dbReference type="EMBL" id="JBHMCF010000029">
    <property type="protein sequence ID" value="MFB9473246.1"/>
    <property type="molecule type" value="Genomic_DNA"/>
</dbReference>
<comment type="pathway">
    <text evidence="6">Carbohydrate degradation; L-arabinose degradation via L-ribulose; D-xylulose 5-phosphate from L-arabinose (bacterial route): step 1/3.</text>
</comment>
<dbReference type="PANTHER" id="PTHR38464">
    <property type="entry name" value="L-ARABINOSE ISOMERASE"/>
    <property type="match status" value="1"/>
</dbReference>
<feature type="domain" description="L-arabinose isomerase central" evidence="9">
    <location>
        <begin position="165"/>
        <end position="309"/>
    </location>
</feature>
<evidence type="ECO:0000256" key="1">
    <source>
        <dbReference type="ARBA" id="ARBA00022723"/>
    </source>
</evidence>
<feature type="binding site" evidence="6">
    <location>
        <position position="292"/>
    </location>
    <ligand>
        <name>Mn(2+)</name>
        <dbReference type="ChEBI" id="CHEBI:29035"/>
    </ligand>
</feature>
<dbReference type="Pfam" id="PF02610">
    <property type="entry name" value="AraA_N"/>
    <property type="match status" value="1"/>
</dbReference>
<keyword evidence="2 6" id="KW-0054">Arabinose catabolism</keyword>
<evidence type="ECO:0000259" key="9">
    <source>
        <dbReference type="Pfam" id="PF24856"/>
    </source>
</evidence>
<dbReference type="SUPFAM" id="SSF50443">
    <property type="entry name" value="FucI/AraA C-terminal domain-like"/>
    <property type="match status" value="1"/>
</dbReference>
<dbReference type="InterPro" id="IPR003762">
    <property type="entry name" value="Lara_isomerase"/>
</dbReference>
<dbReference type="Gene3D" id="3.40.50.10940">
    <property type="match status" value="1"/>
</dbReference>
<sequence length="486" mass="53294">MKIWFLTGSQGLYGEDTLRQVAEQSRRIAEQLPLPVEWKPVLTDAAAIRRVMLEANADDECAGVIAWMHTFSPAKMWIAGLDALRKPLLHLHTQANVELPWATIDMDFMNLNQAAHGDREFGFIQTRLGVPRKTVAGHVSDPAVGQRVLAWHRAATGLAELRTLRLARFGDNMRDVAVTEGDKVEAQLRFGVSVNTYGVNDLVEAVDAASEADVTALVKEYEEQYRVAPELLGDRNDSLRYAARIELGLRGFLEAGGFRAFTTNFEDLGGLRQLPGLAVQRLMADGYGFGGEGDWKTSVLLRTLKAMTGGQGGTSFMEDYTYDMTPGEELILGAHMLEVCPSIASGTPSCEIHPLGIGGREDPVRLVFDAEPGPGVVVGLADMGDRFRLVANEIDVVAPPQPLPKLPVARAVWRPRPNLRTSTESWLTAGAPHHTVLSQAVGREELTDLAEMLGVELVIIDAGTTTERFAKELRWNQAYYRLAQGL</sequence>
<evidence type="ECO:0000256" key="6">
    <source>
        <dbReference type="HAMAP-Rule" id="MF_00519"/>
    </source>
</evidence>
<evidence type="ECO:0000259" key="8">
    <source>
        <dbReference type="Pfam" id="PF11762"/>
    </source>
</evidence>
<dbReference type="PIRSF" id="PIRSF001478">
    <property type="entry name" value="L-ara_isomerase"/>
    <property type="match status" value="1"/>
</dbReference>
<proteinExistence type="inferred from homology"/>
<dbReference type="InterPro" id="IPR004216">
    <property type="entry name" value="Fuc/Ara_isomerase_C"/>
</dbReference>
<keyword evidence="4 6" id="KW-0413">Isomerase</keyword>
<dbReference type="SUPFAM" id="SSF53743">
    <property type="entry name" value="FucI/AraA N-terminal and middle domains"/>
    <property type="match status" value="1"/>
</dbReference>
<gene>
    <name evidence="6 10" type="primary">araA</name>
    <name evidence="10" type="ORF">ACFFR3_27420</name>
</gene>
<comment type="catalytic activity">
    <reaction evidence="6">
        <text>beta-L-arabinopyranose = L-ribulose</text>
        <dbReference type="Rhea" id="RHEA:14821"/>
        <dbReference type="ChEBI" id="CHEBI:16880"/>
        <dbReference type="ChEBI" id="CHEBI:40886"/>
        <dbReference type="EC" id="5.3.1.4"/>
    </reaction>
</comment>
<feature type="domain" description="L-arabinose isomerase N-terminal" evidence="7">
    <location>
        <begin position="2"/>
        <end position="161"/>
    </location>
</feature>
<evidence type="ECO:0000313" key="10">
    <source>
        <dbReference type="EMBL" id="MFB9473246.1"/>
    </source>
</evidence>
<feature type="binding site" evidence="6">
    <location>
        <position position="335"/>
    </location>
    <ligand>
        <name>Mn(2+)</name>
        <dbReference type="ChEBI" id="CHEBI:29035"/>
    </ligand>
</feature>
<dbReference type="InterPro" id="IPR055389">
    <property type="entry name" value="AraA_N"/>
</dbReference>
<dbReference type="GO" id="GO:0008733">
    <property type="term" value="F:L-arabinose isomerase activity"/>
    <property type="evidence" value="ECO:0007669"/>
    <property type="project" value="UniProtKB-EC"/>
</dbReference>
<evidence type="ECO:0000256" key="3">
    <source>
        <dbReference type="ARBA" id="ARBA00023211"/>
    </source>
</evidence>
<comment type="similarity">
    <text evidence="6">Belongs to the arabinose isomerase family.</text>
</comment>
<dbReference type="EC" id="5.3.1.4" evidence="6"/>
<evidence type="ECO:0000313" key="11">
    <source>
        <dbReference type="Proteomes" id="UP001589568"/>
    </source>
</evidence>
<evidence type="ECO:0000259" key="7">
    <source>
        <dbReference type="Pfam" id="PF02610"/>
    </source>
</evidence>
<dbReference type="Pfam" id="PF11762">
    <property type="entry name" value="Arabinose_Iso_C"/>
    <property type="match status" value="1"/>
</dbReference>
<dbReference type="InterPro" id="IPR009015">
    <property type="entry name" value="Fucose_isomerase_N/cen_sf"/>
</dbReference>
<accession>A0ABV5NSF6</accession>
<organism evidence="10 11">
    <name type="scientific">Nonomuraea salmonea</name>
    <dbReference type="NCBI Taxonomy" id="46181"/>
    <lineage>
        <taxon>Bacteria</taxon>
        <taxon>Bacillati</taxon>
        <taxon>Actinomycetota</taxon>
        <taxon>Actinomycetes</taxon>
        <taxon>Streptosporangiales</taxon>
        <taxon>Streptosporangiaceae</taxon>
        <taxon>Nonomuraea</taxon>
    </lineage>
</organism>
<dbReference type="InterPro" id="IPR038583">
    <property type="entry name" value="AraA_N_sf"/>
</dbReference>
<comment type="cofactor">
    <cofactor evidence="6">
        <name>Mn(2+)</name>
        <dbReference type="ChEBI" id="CHEBI:29035"/>
    </cofactor>
    <text evidence="6">Binds 1 Mn(2+) ion per subunit.</text>
</comment>
<dbReference type="RefSeq" id="WP_345387856.1">
    <property type="nucleotide sequence ID" value="NZ_BAAAXS010000001.1"/>
</dbReference>
<dbReference type="InterPro" id="IPR024664">
    <property type="entry name" value="Ara_Isoase_C"/>
</dbReference>
<protein>
    <recommendedName>
        <fullName evidence="6">L-arabinose isomerase</fullName>
        <ecNumber evidence="6">5.3.1.4</ecNumber>
    </recommendedName>
</protein>
<dbReference type="InterPro" id="IPR055390">
    <property type="entry name" value="AraA_central"/>
</dbReference>
<keyword evidence="11" id="KW-1185">Reference proteome</keyword>
<dbReference type="Proteomes" id="UP001589568">
    <property type="component" value="Unassembled WGS sequence"/>
</dbReference>
<dbReference type="Pfam" id="PF24856">
    <property type="entry name" value="AraA_central"/>
    <property type="match status" value="1"/>
</dbReference>
<evidence type="ECO:0000256" key="2">
    <source>
        <dbReference type="ARBA" id="ARBA00022935"/>
    </source>
</evidence>
<evidence type="ECO:0000256" key="5">
    <source>
        <dbReference type="ARBA" id="ARBA00023277"/>
    </source>
</evidence>
<comment type="caution">
    <text evidence="10">The sequence shown here is derived from an EMBL/GenBank/DDBJ whole genome shotgun (WGS) entry which is preliminary data.</text>
</comment>
<dbReference type="HAMAP" id="MF_00519">
    <property type="entry name" value="Arabinose_Isome"/>
    <property type="match status" value="1"/>
</dbReference>
<keyword evidence="5 6" id="KW-0119">Carbohydrate metabolism</keyword>
<feature type="binding site" evidence="6">
    <location>
        <position position="434"/>
    </location>
    <ligand>
        <name>Mn(2+)</name>
        <dbReference type="ChEBI" id="CHEBI:29035"/>
    </ligand>
</feature>
<dbReference type="CDD" id="cd03557">
    <property type="entry name" value="L-arabinose_isomerase"/>
    <property type="match status" value="1"/>
</dbReference>
<comment type="function">
    <text evidence="6">Catalyzes the conversion of L-arabinose to L-ribulose.</text>
</comment>
<evidence type="ECO:0000256" key="4">
    <source>
        <dbReference type="ARBA" id="ARBA00023235"/>
    </source>
</evidence>
<keyword evidence="1 6" id="KW-0479">Metal-binding</keyword>
<keyword evidence="3 6" id="KW-0464">Manganese</keyword>
<feature type="binding site" evidence="6">
    <location>
        <position position="318"/>
    </location>
    <ligand>
        <name>Mn(2+)</name>
        <dbReference type="ChEBI" id="CHEBI:29035"/>
    </ligand>
</feature>
<dbReference type="PANTHER" id="PTHR38464:SF1">
    <property type="entry name" value="L-ARABINOSE ISOMERASE"/>
    <property type="match status" value="1"/>
</dbReference>
<dbReference type="NCBIfam" id="NF002795">
    <property type="entry name" value="PRK02929.1"/>
    <property type="match status" value="1"/>
</dbReference>